<evidence type="ECO:0000259" key="7">
    <source>
        <dbReference type="PROSITE" id="PS51504"/>
    </source>
</evidence>
<dbReference type="GO" id="GO:0045910">
    <property type="term" value="P:negative regulation of DNA recombination"/>
    <property type="evidence" value="ECO:0007669"/>
    <property type="project" value="TreeGrafter"/>
</dbReference>
<dbReference type="GO" id="GO:0030261">
    <property type="term" value="P:chromosome condensation"/>
    <property type="evidence" value="ECO:0007669"/>
    <property type="project" value="TreeGrafter"/>
</dbReference>
<dbReference type="CDD" id="cd00073">
    <property type="entry name" value="H15"/>
    <property type="match status" value="1"/>
</dbReference>
<dbReference type="InterPro" id="IPR005819">
    <property type="entry name" value="H1/H5"/>
</dbReference>
<comment type="subcellular location">
    <subcellularLocation>
        <location evidence="2">Chromosome</location>
    </subcellularLocation>
    <subcellularLocation>
        <location evidence="1">Nucleus</location>
    </subcellularLocation>
</comment>
<dbReference type="InterPro" id="IPR036388">
    <property type="entry name" value="WH-like_DNA-bd_sf"/>
</dbReference>
<dbReference type="PRINTS" id="PR00929">
    <property type="entry name" value="ATHOOK"/>
</dbReference>
<keyword evidence="3" id="KW-0158">Chromosome</keyword>
<dbReference type="GO" id="GO:0005730">
    <property type="term" value="C:nucleolus"/>
    <property type="evidence" value="ECO:0007669"/>
    <property type="project" value="TreeGrafter"/>
</dbReference>
<feature type="region of interest" description="Disordered" evidence="6">
    <location>
        <begin position="277"/>
        <end position="344"/>
    </location>
</feature>
<feature type="region of interest" description="Disordered" evidence="6">
    <location>
        <begin position="390"/>
        <end position="427"/>
    </location>
</feature>
<keyword evidence="9" id="KW-1185">Reference proteome</keyword>
<sequence length="427" mass="45034">MDPFFSSMPVAPPPPIPPPSVIPVVPPFVSNPTTATTVAGGPPPSFDHPSYSDMICEAIGALKDKNGSSKRAIAKYIESAHKDLPPTHSALLTHHLKRLKNNGILVMVKKSYKLASTARSEVPILDSTPSNPPDVSSPPGFKRSRGRPPKPKPTISAPADPIPQQQQQQQQQPLPAPIPDATKRSPGRPRKNGPVAPLGVRKGRGRPPKTGPKKSPGRPRKPKTVRSVVGANAMKRGRGRPPKVLNQMPQPAVMPIQGQPMAVPYADTAAAVPTTTAVAAGPRPRGRPKGTSVAPAGLAVPGKGRGRPPKSSGVAAKPIKPKKSTGKPVGRPKKTTDGAASYGDLKRKLEFFQSKVKQAVGVLKSQFSSESNISAIDAIQELEVLAAMDINKPFKDDAQPPPPPPPPPAPEPTQPAPMPQNMEGQVY</sequence>
<feature type="region of interest" description="Disordered" evidence="6">
    <location>
        <begin position="123"/>
        <end position="249"/>
    </location>
</feature>
<dbReference type="GO" id="GO:0030527">
    <property type="term" value="F:structural constituent of chromatin"/>
    <property type="evidence" value="ECO:0007669"/>
    <property type="project" value="InterPro"/>
</dbReference>
<feature type="compositionally biased region" description="Basic residues" evidence="6">
    <location>
        <begin position="201"/>
        <end position="224"/>
    </location>
</feature>
<evidence type="ECO:0000256" key="3">
    <source>
        <dbReference type="ARBA" id="ARBA00022454"/>
    </source>
</evidence>
<keyword evidence="4" id="KW-0238">DNA-binding</keyword>
<dbReference type="SMART" id="SM00384">
    <property type="entry name" value="AT_hook"/>
    <property type="match status" value="7"/>
</dbReference>
<dbReference type="GO" id="GO:0003690">
    <property type="term" value="F:double-stranded DNA binding"/>
    <property type="evidence" value="ECO:0007669"/>
    <property type="project" value="TreeGrafter"/>
</dbReference>
<dbReference type="InterPro" id="IPR005818">
    <property type="entry name" value="Histone_H1/H5_H15"/>
</dbReference>
<dbReference type="GO" id="GO:0000786">
    <property type="term" value="C:nucleosome"/>
    <property type="evidence" value="ECO:0007669"/>
    <property type="project" value="InterPro"/>
</dbReference>
<dbReference type="InterPro" id="IPR036390">
    <property type="entry name" value="WH_DNA-bd_sf"/>
</dbReference>
<evidence type="ECO:0000256" key="4">
    <source>
        <dbReference type="ARBA" id="ARBA00023125"/>
    </source>
</evidence>
<evidence type="ECO:0000313" key="8">
    <source>
        <dbReference type="EMBL" id="TYI51575.1"/>
    </source>
</evidence>
<feature type="compositionally biased region" description="Pro residues" evidence="6">
    <location>
        <begin position="399"/>
        <end position="418"/>
    </location>
</feature>
<evidence type="ECO:0000256" key="2">
    <source>
        <dbReference type="ARBA" id="ARBA00004286"/>
    </source>
</evidence>
<dbReference type="GO" id="GO:0006334">
    <property type="term" value="P:nucleosome assembly"/>
    <property type="evidence" value="ECO:0007669"/>
    <property type="project" value="InterPro"/>
</dbReference>
<evidence type="ECO:0000256" key="6">
    <source>
        <dbReference type="SAM" id="MobiDB-lite"/>
    </source>
</evidence>
<dbReference type="AlphaFoldDB" id="A0A5D2SGX0"/>
<gene>
    <name evidence="8" type="ORF">E1A91_D12G185800v1</name>
</gene>
<feature type="domain" description="H15" evidence="7">
    <location>
        <begin position="47"/>
        <end position="116"/>
    </location>
</feature>
<dbReference type="GO" id="GO:0031492">
    <property type="term" value="F:nucleosomal DNA binding"/>
    <property type="evidence" value="ECO:0007669"/>
    <property type="project" value="TreeGrafter"/>
</dbReference>
<dbReference type="PANTHER" id="PTHR11467:SF29">
    <property type="entry name" value="OS03G0711600 PROTEIN"/>
    <property type="match status" value="1"/>
</dbReference>
<keyword evidence="5" id="KW-0539">Nucleus</keyword>
<dbReference type="EMBL" id="CM017660">
    <property type="protein sequence ID" value="TYI51575.1"/>
    <property type="molecule type" value="Genomic_DNA"/>
</dbReference>
<protein>
    <recommendedName>
        <fullName evidence="7">H15 domain-containing protein</fullName>
    </recommendedName>
</protein>
<dbReference type="Pfam" id="PF00538">
    <property type="entry name" value="Linker_histone"/>
    <property type="match status" value="1"/>
</dbReference>
<dbReference type="SUPFAM" id="SSF46785">
    <property type="entry name" value="Winged helix' DNA-binding domain"/>
    <property type="match status" value="1"/>
</dbReference>
<reference evidence="8 9" key="1">
    <citation type="submission" date="2019-07" db="EMBL/GenBank/DDBJ databases">
        <title>WGS assembly of Gossypium mustelinum.</title>
        <authorList>
            <person name="Chen Z.J."/>
            <person name="Sreedasyam A."/>
            <person name="Ando A."/>
            <person name="Song Q."/>
            <person name="De L."/>
            <person name="Hulse-Kemp A."/>
            <person name="Ding M."/>
            <person name="Ye W."/>
            <person name="Kirkbride R."/>
            <person name="Jenkins J."/>
            <person name="Plott C."/>
            <person name="Lovell J."/>
            <person name="Lin Y.-M."/>
            <person name="Vaughn R."/>
            <person name="Liu B."/>
            <person name="Li W."/>
            <person name="Simpson S."/>
            <person name="Scheffler B."/>
            <person name="Saski C."/>
            <person name="Grover C."/>
            <person name="Hu G."/>
            <person name="Conover J."/>
            <person name="Carlson J."/>
            <person name="Shu S."/>
            <person name="Boston L."/>
            <person name="Williams M."/>
            <person name="Peterson D."/>
            <person name="Mcgee K."/>
            <person name="Jones D."/>
            <person name="Wendel J."/>
            <person name="Stelly D."/>
            <person name="Grimwood J."/>
            <person name="Schmutz J."/>
        </authorList>
    </citation>
    <scope>NUCLEOTIDE SEQUENCE [LARGE SCALE GENOMIC DNA]</scope>
    <source>
        <strain evidence="8">1408120.09</strain>
    </source>
</reference>
<dbReference type="PANTHER" id="PTHR11467">
    <property type="entry name" value="HISTONE H1"/>
    <property type="match status" value="1"/>
</dbReference>
<feature type="compositionally biased region" description="Low complexity" evidence="6">
    <location>
        <begin position="157"/>
        <end position="173"/>
    </location>
</feature>
<dbReference type="PROSITE" id="PS51504">
    <property type="entry name" value="H15"/>
    <property type="match status" value="1"/>
</dbReference>
<dbReference type="Proteomes" id="UP000323597">
    <property type="component" value="Chromosome D12"/>
</dbReference>
<dbReference type="FunFam" id="1.10.10.10:FF:000637">
    <property type="entry name" value="Histone H1.2"/>
    <property type="match status" value="1"/>
</dbReference>
<evidence type="ECO:0000256" key="1">
    <source>
        <dbReference type="ARBA" id="ARBA00004123"/>
    </source>
</evidence>
<dbReference type="Gene3D" id="1.10.10.10">
    <property type="entry name" value="Winged helix-like DNA-binding domain superfamily/Winged helix DNA-binding domain"/>
    <property type="match status" value="1"/>
</dbReference>
<dbReference type="InterPro" id="IPR017956">
    <property type="entry name" value="AT_hook_DNA-bd_motif"/>
</dbReference>
<organism evidence="8 9">
    <name type="scientific">Gossypium mustelinum</name>
    <name type="common">Cotton</name>
    <name type="synonym">Gossypium caicoense</name>
    <dbReference type="NCBI Taxonomy" id="34275"/>
    <lineage>
        <taxon>Eukaryota</taxon>
        <taxon>Viridiplantae</taxon>
        <taxon>Streptophyta</taxon>
        <taxon>Embryophyta</taxon>
        <taxon>Tracheophyta</taxon>
        <taxon>Spermatophyta</taxon>
        <taxon>Magnoliopsida</taxon>
        <taxon>eudicotyledons</taxon>
        <taxon>Gunneridae</taxon>
        <taxon>Pentapetalae</taxon>
        <taxon>rosids</taxon>
        <taxon>malvids</taxon>
        <taxon>Malvales</taxon>
        <taxon>Malvaceae</taxon>
        <taxon>Malvoideae</taxon>
        <taxon>Gossypium</taxon>
    </lineage>
</organism>
<name>A0A5D2SGX0_GOSMU</name>
<accession>A0A5D2SGX0</accession>
<feature type="compositionally biased region" description="Basic residues" evidence="6">
    <location>
        <begin position="319"/>
        <end position="333"/>
    </location>
</feature>
<evidence type="ECO:0000313" key="9">
    <source>
        <dbReference type="Proteomes" id="UP000323597"/>
    </source>
</evidence>
<dbReference type="PRINTS" id="PR00624">
    <property type="entry name" value="HISTONEH5"/>
</dbReference>
<evidence type="ECO:0000256" key="5">
    <source>
        <dbReference type="ARBA" id="ARBA00023242"/>
    </source>
</evidence>
<proteinExistence type="predicted"/>
<dbReference type="SMART" id="SM00526">
    <property type="entry name" value="H15"/>
    <property type="match status" value="1"/>
</dbReference>